<dbReference type="Proteomes" id="UP000054359">
    <property type="component" value="Unassembled WGS sequence"/>
</dbReference>
<protein>
    <submittedName>
        <fullName evidence="1">Uncharacterized protein</fullName>
    </submittedName>
</protein>
<evidence type="ECO:0000313" key="2">
    <source>
        <dbReference type="Proteomes" id="UP000054359"/>
    </source>
</evidence>
<name>A0A087T2V7_STEMI</name>
<evidence type="ECO:0000313" key="1">
    <source>
        <dbReference type="EMBL" id="KFM59446.1"/>
    </source>
</evidence>
<gene>
    <name evidence="1" type="ORF">X975_16849</name>
</gene>
<dbReference type="AlphaFoldDB" id="A0A087T2V7"/>
<accession>A0A087T2V7</accession>
<reference evidence="1 2" key="1">
    <citation type="submission" date="2013-11" db="EMBL/GenBank/DDBJ databases">
        <title>Genome sequencing of Stegodyphus mimosarum.</title>
        <authorList>
            <person name="Bechsgaard J."/>
        </authorList>
    </citation>
    <scope>NUCLEOTIDE SEQUENCE [LARGE SCALE GENOMIC DNA]</scope>
</reference>
<keyword evidence="2" id="KW-1185">Reference proteome</keyword>
<feature type="non-terminal residue" evidence="1">
    <location>
        <position position="118"/>
    </location>
</feature>
<dbReference type="Gene3D" id="3.30.160.570">
    <property type="entry name" value="Ncd80 complex, Spc24 subunit"/>
    <property type="match status" value="1"/>
</dbReference>
<dbReference type="EMBL" id="KK113140">
    <property type="protein sequence ID" value="KFM59446.1"/>
    <property type="molecule type" value="Genomic_DNA"/>
</dbReference>
<proteinExistence type="predicted"/>
<sequence length="118" mass="13420">MSADVENESISRSSSWKNKCLALIVQLETKSCAPATIDLMKKQKSIEDAIRTTELKIKETEKLIEETSLNSNADSCIRYIIKLYESISKLKWDLDCPSTQVRGFVINKTLRTFNLDTT</sequence>
<dbReference type="OrthoDB" id="6432863at2759"/>
<organism evidence="1 2">
    <name type="scientific">Stegodyphus mimosarum</name>
    <name type="common">African social velvet spider</name>
    <dbReference type="NCBI Taxonomy" id="407821"/>
    <lineage>
        <taxon>Eukaryota</taxon>
        <taxon>Metazoa</taxon>
        <taxon>Ecdysozoa</taxon>
        <taxon>Arthropoda</taxon>
        <taxon>Chelicerata</taxon>
        <taxon>Arachnida</taxon>
        <taxon>Araneae</taxon>
        <taxon>Araneomorphae</taxon>
        <taxon>Entelegynae</taxon>
        <taxon>Eresoidea</taxon>
        <taxon>Eresidae</taxon>
        <taxon>Stegodyphus</taxon>
    </lineage>
</organism>